<dbReference type="PANTHER" id="PTHR34937">
    <property type="entry name" value="OS08G0559800 PROTEIN"/>
    <property type="match status" value="1"/>
</dbReference>
<keyword evidence="1" id="KW-0175">Coiled coil</keyword>
<dbReference type="AlphaFoldDB" id="A0AAV0PU85"/>
<name>A0AAV0PU85_9ROSI</name>
<protein>
    <submittedName>
        <fullName evidence="3">Uncharacterized protein</fullName>
    </submittedName>
</protein>
<sequence>MSADEDAAADAVLSDVEEEDDPIPIAIPSPSQELEQERALRQAAEDSKSELQDKFLRLKSLAHEAIKKRDECSKQRDQGAKEKEEALEANVKIAEELNQTKKLHDEAVKVRDGLLSEMENSRHMLVSGIEKISGKVSSFKNFAAAGLPRSQKYSGFPAVAYGVIKRTNEIVEELVRQIDATAKSRNEAREQIEQRNYAIAIEVSQLEATIDRLREELEKKSSSVERLEKAVADNNGKLLEVERQLLSEKIQMEEKEAAS</sequence>
<evidence type="ECO:0000313" key="4">
    <source>
        <dbReference type="Proteomes" id="UP001154282"/>
    </source>
</evidence>
<feature type="region of interest" description="Disordered" evidence="2">
    <location>
        <begin position="1"/>
        <end position="51"/>
    </location>
</feature>
<dbReference type="Proteomes" id="UP001154282">
    <property type="component" value="Unassembled WGS sequence"/>
</dbReference>
<dbReference type="InterPro" id="IPR040300">
    <property type="entry name" value="At3g49055-like"/>
</dbReference>
<keyword evidence="4" id="KW-1185">Reference proteome</keyword>
<dbReference type="EMBL" id="CAMGYJ010000009">
    <property type="protein sequence ID" value="CAI0474744.1"/>
    <property type="molecule type" value="Genomic_DNA"/>
</dbReference>
<evidence type="ECO:0000256" key="1">
    <source>
        <dbReference type="SAM" id="Coils"/>
    </source>
</evidence>
<evidence type="ECO:0000313" key="3">
    <source>
        <dbReference type="EMBL" id="CAI0474744.1"/>
    </source>
</evidence>
<accession>A0AAV0PU85</accession>
<feature type="coiled-coil region" evidence="1">
    <location>
        <begin position="171"/>
        <end position="258"/>
    </location>
</feature>
<reference evidence="3" key="1">
    <citation type="submission" date="2022-08" db="EMBL/GenBank/DDBJ databases">
        <authorList>
            <person name="Gutierrez-Valencia J."/>
        </authorList>
    </citation>
    <scope>NUCLEOTIDE SEQUENCE</scope>
</reference>
<feature type="compositionally biased region" description="Basic and acidic residues" evidence="2">
    <location>
        <begin position="35"/>
        <end position="51"/>
    </location>
</feature>
<dbReference type="PANTHER" id="PTHR34937:SF1">
    <property type="entry name" value="PARAMYOSIN"/>
    <property type="match status" value="1"/>
</dbReference>
<evidence type="ECO:0000256" key="2">
    <source>
        <dbReference type="SAM" id="MobiDB-lite"/>
    </source>
</evidence>
<gene>
    <name evidence="3" type="ORF">LITE_LOCUS40175</name>
</gene>
<proteinExistence type="predicted"/>
<organism evidence="3 4">
    <name type="scientific">Linum tenue</name>
    <dbReference type="NCBI Taxonomy" id="586396"/>
    <lineage>
        <taxon>Eukaryota</taxon>
        <taxon>Viridiplantae</taxon>
        <taxon>Streptophyta</taxon>
        <taxon>Embryophyta</taxon>
        <taxon>Tracheophyta</taxon>
        <taxon>Spermatophyta</taxon>
        <taxon>Magnoliopsida</taxon>
        <taxon>eudicotyledons</taxon>
        <taxon>Gunneridae</taxon>
        <taxon>Pentapetalae</taxon>
        <taxon>rosids</taxon>
        <taxon>fabids</taxon>
        <taxon>Malpighiales</taxon>
        <taxon>Linaceae</taxon>
        <taxon>Linum</taxon>
    </lineage>
</organism>
<comment type="caution">
    <text evidence="3">The sequence shown here is derived from an EMBL/GenBank/DDBJ whole genome shotgun (WGS) entry which is preliminary data.</text>
</comment>